<dbReference type="InterPro" id="IPR029061">
    <property type="entry name" value="THDP-binding"/>
</dbReference>
<organism evidence="7 8">
    <name type="scientific">Rhodoferax ferrireducens</name>
    <dbReference type="NCBI Taxonomy" id="192843"/>
    <lineage>
        <taxon>Bacteria</taxon>
        <taxon>Pseudomonadati</taxon>
        <taxon>Pseudomonadota</taxon>
        <taxon>Betaproteobacteria</taxon>
        <taxon>Burkholderiales</taxon>
        <taxon>Comamonadaceae</taxon>
        <taxon>Rhodoferax</taxon>
    </lineage>
</organism>
<dbReference type="Gene3D" id="3.40.50.1220">
    <property type="entry name" value="TPP-binding domain"/>
    <property type="match status" value="1"/>
</dbReference>
<dbReference type="InterPro" id="IPR029035">
    <property type="entry name" value="DHS-like_NAD/FAD-binding_dom"/>
</dbReference>
<accession>A0ABU2C345</accession>
<comment type="similarity">
    <text evidence="1 3">Belongs to the TPP enzyme family.</text>
</comment>
<dbReference type="InterPro" id="IPR045229">
    <property type="entry name" value="TPP_enz"/>
</dbReference>
<dbReference type="CDD" id="cd07035">
    <property type="entry name" value="TPP_PYR_POX_like"/>
    <property type="match status" value="1"/>
</dbReference>
<dbReference type="Pfam" id="PF00205">
    <property type="entry name" value="TPP_enzyme_M"/>
    <property type="match status" value="1"/>
</dbReference>
<feature type="domain" description="Thiamine pyrophosphate enzyme N-terminal TPP-binding" evidence="6">
    <location>
        <begin position="7"/>
        <end position="120"/>
    </location>
</feature>
<dbReference type="InterPro" id="IPR012000">
    <property type="entry name" value="Thiamin_PyroP_enz_cen_dom"/>
</dbReference>
<dbReference type="Pfam" id="PF02775">
    <property type="entry name" value="TPP_enzyme_C"/>
    <property type="match status" value="1"/>
</dbReference>
<reference evidence="7 8" key="1">
    <citation type="submission" date="2023-07" db="EMBL/GenBank/DDBJ databases">
        <title>Sorghum-associated microbial communities from plants grown in Nebraska, USA.</title>
        <authorList>
            <person name="Schachtman D."/>
        </authorList>
    </citation>
    <scope>NUCLEOTIDE SEQUENCE [LARGE SCALE GENOMIC DNA]</scope>
    <source>
        <strain evidence="7 8">BE313</strain>
    </source>
</reference>
<keyword evidence="7" id="KW-0808">Transferase</keyword>
<dbReference type="EC" id="2.2.1.6" evidence="7"/>
<dbReference type="GO" id="GO:0003984">
    <property type="term" value="F:acetolactate synthase activity"/>
    <property type="evidence" value="ECO:0007669"/>
    <property type="project" value="UniProtKB-EC"/>
</dbReference>
<dbReference type="NCBIfam" id="NF006052">
    <property type="entry name" value="PRK08199.1"/>
    <property type="match status" value="1"/>
</dbReference>
<sequence>MTTPHSRTGGQILVDQLLVHGVQQLFCVPGESFLAVLDALHDASIAVSVCRQEGGAAMMAEAQGKLTGKPGICFVTRGPGATNAAAGVHIAHQDSTPMLLFVGQVAREALGREAFQELDYGAVFGSMAKWVVQIDDPKRLPELVSRAFHVATSGRPGPVVIALPEDMLTEAATVADALPYAVTETYPGPSQLVELQQRLAVAQRPVAILGGSRWNDAAVQQFTTFAEAFSLPVFCSFRRQMLFDHSHRCYAGDLGLGANPRLLERIRQSDLVLLVGGRLSEVPSQGYELLGIPTPQQALVHVHADADELGKLYRATQSIHATPQAFAEAVGGLRPASPPAWLAETEIAHADYLRWSDPAPIRIPGPLQMGEVMQHLRAVLPADTIFCNGAGNFATWVHRFWPFTTYASQLAPTSGSMGYGLPAGVGAKRLWPQREVVVFAGDGDFMMHGQEFATAVQYGLPILVVLLDNAMFGTIRMHQERHYPGRVSATLLKNPDFCAYAQVFGGHGEKVSTTEEFGPALARARASGKPAILHCLLDPEAITPSSTLQSIRTAAIAAR</sequence>
<dbReference type="CDD" id="cd00568">
    <property type="entry name" value="TPP_enzymes"/>
    <property type="match status" value="1"/>
</dbReference>
<evidence type="ECO:0000256" key="2">
    <source>
        <dbReference type="ARBA" id="ARBA00023052"/>
    </source>
</evidence>
<dbReference type="RefSeq" id="WP_310370194.1">
    <property type="nucleotide sequence ID" value="NZ_JAVDXT010000001.1"/>
</dbReference>
<keyword evidence="8" id="KW-1185">Reference proteome</keyword>
<dbReference type="Gene3D" id="3.40.50.970">
    <property type="match status" value="2"/>
</dbReference>
<comment type="caution">
    <text evidence="7">The sequence shown here is derived from an EMBL/GenBank/DDBJ whole genome shotgun (WGS) entry which is preliminary data.</text>
</comment>
<evidence type="ECO:0000259" key="4">
    <source>
        <dbReference type="Pfam" id="PF00205"/>
    </source>
</evidence>
<dbReference type="PANTHER" id="PTHR18968:SF120">
    <property type="entry name" value="ACETOLACTATE SYNTHASE LARGE SUBUNIT"/>
    <property type="match status" value="1"/>
</dbReference>
<dbReference type="InterPro" id="IPR012001">
    <property type="entry name" value="Thiamin_PyroP_enz_TPP-bd_dom"/>
</dbReference>
<dbReference type="SUPFAM" id="SSF52467">
    <property type="entry name" value="DHS-like NAD/FAD-binding domain"/>
    <property type="match status" value="1"/>
</dbReference>
<dbReference type="Pfam" id="PF02776">
    <property type="entry name" value="TPP_enzyme_N"/>
    <property type="match status" value="1"/>
</dbReference>
<dbReference type="InterPro" id="IPR011766">
    <property type="entry name" value="TPP_enzyme_TPP-bd"/>
</dbReference>
<feature type="domain" description="Thiamine pyrophosphate enzyme TPP-binding" evidence="5">
    <location>
        <begin position="389"/>
        <end position="535"/>
    </location>
</feature>
<dbReference type="Proteomes" id="UP001180487">
    <property type="component" value="Unassembled WGS sequence"/>
</dbReference>
<evidence type="ECO:0000313" key="7">
    <source>
        <dbReference type="EMBL" id="MDR7375755.1"/>
    </source>
</evidence>
<evidence type="ECO:0000259" key="6">
    <source>
        <dbReference type="Pfam" id="PF02776"/>
    </source>
</evidence>
<proteinExistence type="inferred from homology"/>
<protein>
    <submittedName>
        <fullName evidence="7">Acetolactate synthase-1/2/3 large subunit</fullName>
        <ecNumber evidence="7">2.2.1.6</ecNumber>
    </submittedName>
</protein>
<feature type="domain" description="Thiamine pyrophosphate enzyme central" evidence="4">
    <location>
        <begin position="195"/>
        <end position="329"/>
    </location>
</feature>
<dbReference type="SUPFAM" id="SSF52518">
    <property type="entry name" value="Thiamin diphosphate-binding fold (THDP-binding)"/>
    <property type="match status" value="2"/>
</dbReference>
<gene>
    <name evidence="7" type="ORF">J2X19_000413</name>
</gene>
<name>A0ABU2C345_9BURK</name>
<evidence type="ECO:0000313" key="8">
    <source>
        <dbReference type="Proteomes" id="UP001180487"/>
    </source>
</evidence>
<evidence type="ECO:0000256" key="3">
    <source>
        <dbReference type="RuleBase" id="RU362132"/>
    </source>
</evidence>
<dbReference type="PANTHER" id="PTHR18968">
    <property type="entry name" value="THIAMINE PYROPHOSPHATE ENZYMES"/>
    <property type="match status" value="1"/>
</dbReference>
<evidence type="ECO:0000256" key="1">
    <source>
        <dbReference type="ARBA" id="ARBA00007812"/>
    </source>
</evidence>
<keyword evidence="2 3" id="KW-0786">Thiamine pyrophosphate</keyword>
<dbReference type="EMBL" id="JAVDXT010000001">
    <property type="protein sequence ID" value="MDR7375755.1"/>
    <property type="molecule type" value="Genomic_DNA"/>
</dbReference>
<evidence type="ECO:0000259" key="5">
    <source>
        <dbReference type="Pfam" id="PF02775"/>
    </source>
</evidence>